<keyword evidence="2" id="KW-1185">Reference proteome</keyword>
<name>A0ABU7CYH6_9TELE</name>
<gene>
    <name evidence="1" type="ORF">CHARACLAT_007135</name>
</gene>
<dbReference type="EMBL" id="JAHUTJ010008582">
    <property type="protein sequence ID" value="MED6266939.1"/>
    <property type="molecule type" value="Genomic_DNA"/>
</dbReference>
<accession>A0ABU7CYH6</accession>
<evidence type="ECO:0000313" key="1">
    <source>
        <dbReference type="EMBL" id="MED6266939.1"/>
    </source>
</evidence>
<sequence>MDRTNFQPKKASPCGSWWWSNLRTSWSGSYCWLPASPLEQVRCFCQTGNKTMNQNSVCCGASNCDPGCSLREEKVIEWRREGILPV</sequence>
<protein>
    <submittedName>
        <fullName evidence="1">Uncharacterized protein</fullName>
    </submittedName>
</protein>
<comment type="caution">
    <text evidence="1">The sequence shown here is derived from an EMBL/GenBank/DDBJ whole genome shotgun (WGS) entry which is preliminary data.</text>
</comment>
<dbReference type="Proteomes" id="UP001352852">
    <property type="component" value="Unassembled WGS sequence"/>
</dbReference>
<proteinExistence type="predicted"/>
<organism evidence="1 2">
    <name type="scientific">Characodon lateralis</name>
    <dbReference type="NCBI Taxonomy" id="208331"/>
    <lineage>
        <taxon>Eukaryota</taxon>
        <taxon>Metazoa</taxon>
        <taxon>Chordata</taxon>
        <taxon>Craniata</taxon>
        <taxon>Vertebrata</taxon>
        <taxon>Euteleostomi</taxon>
        <taxon>Actinopterygii</taxon>
        <taxon>Neopterygii</taxon>
        <taxon>Teleostei</taxon>
        <taxon>Neoteleostei</taxon>
        <taxon>Acanthomorphata</taxon>
        <taxon>Ovalentaria</taxon>
        <taxon>Atherinomorphae</taxon>
        <taxon>Cyprinodontiformes</taxon>
        <taxon>Goodeidae</taxon>
        <taxon>Characodon</taxon>
    </lineage>
</organism>
<evidence type="ECO:0000313" key="2">
    <source>
        <dbReference type="Proteomes" id="UP001352852"/>
    </source>
</evidence>
<reference evidence="1 2" key="1">
    <citation type="submission" date="2021-06" db="EMBL/GenBank/DDBJ databases">
        <authorList>
            <person name="Palmer J.M."/>
        </authorList>
    </citation>
    <scope>NUCLEOTIDE SEQUENCE [LARGE SCALE GENOMIC DNA]</scope>
    <source>
        <strain evidence="1 2">CL_MEX2019</strain>
        <tissue evidence="1">Muscle</tissue>
    </source>
</reference>